<protein>
    <submittedName>
        <fullName evidence="2">Uncharacterized protein</fullName>
    </submittedName>
</protein>
<evidence type="ECO:0000256" key="1">
    <source>
        <dbReference type="SAM" id="MobiDB-lite"/>
    </source>
</evidence>
<keyword evidence="3" id="KW-1185">Reference proteome</keyword>
<sequence length="220" mass="24140">MRPPELTDEQQDVDARSDGRSALWSAVHSRRHDNARALATAGANPWQPMTAGWSPGRLNLAGPEPDLFGPAPTGVKLTPAEREAVALAAELAERLQVDHFEGIGLLAVAGIDAPEAIRRLNGTPMTEDELLAHYDVEVDEEPEPGVEDDWNWLSEMNDLLLVGVTEIPGGCVLTQRCPHRRNRRSGHKPAQARRCAPPADSRPPTYRPREHQESPANAQR</sequence>
<reference evidence="2" key="1">
    <citation type="submission" date="2021-01" db="EMBL/GenBank/DDBJ databases">
        <title>Whole genome shotgun sequence of Actinoplanes tereljensis NBRC 105297.</title>
        <authorList>
            <person name="Komaki H."/>
            <person name="Tamura T."/>
        </authorList>
    </citation>
    <scope>NUCLEOTIDE SEQUENCE</scope>
    <source>
        <strain evidence="2">NBRC 105297</strain>
    </source>
</reference>
<evidence type="ECO:0000313" key="2">
    <source>
        <dbReference type="EMBL" id="GIF20357.1"/>
    </source>
</evidence>
<comment type="caution">
    <text evidence="2">The sequence shown here is derived from an EMBL/GenBank/DDBJ whole genome shotgun (WGS) entry which is preliminary data.</text>
</comment>
<proteinExistence type="predicted"/>
<gene>
    <name evidence="2" type="ORF">Ate02nite_30870</name>
</gene>
<name>A0A919NM50_9ACTN</name>
<feature type="region of interest" description="Disordered" evidence="1">
    <location>
        <begin position="1"/>
        <end position="20"/>
    </location>
</feature>
<dbReference type="AlphaFoldDB" id="A0A919NM50"/>
<dbReference type="Proteomes" id="UP000623608">
    <property type="component" value="Unassembled WGS sequence"/>
</dbReference>
<evidence type="ECO:0000313" key="3">
    <source>
        <dbReference type="Proteomes" id="UP000623608"/>
    </source>
</evidence>
<feature type="compositionally biased region" description="Basic residues" evidence="1">
    <location>
        <begin position="179"/>
        <end position="191"/>
    </location>
</feature>
<dbReference type="EMBL" id="BOMY01000022">
    <property type="protein sequence ID" value="GIF20357.1"/>
    <property type="molecule type" value="Genomic_DNA"/>
</dbReference>
<feature type="compositionally biased region" description="Acidic residues" evidence="1">
    <location>
        <begin position="1"/>
        <end position="12"/>
    </location>
</feature>
<organism evidence="2 3">
    <name type="scientific">Paractinoplanes tereljensis</name>
    <dbReference type="NCBI Taxonomy" id="571912"/>
    <lineage>
        <taxon>Bacteria</taxon>
        <taxon>Bacillati</taxon>
        <taxon>Actinomycetota</taxon>
        <taxon>Actinomycetes</taxon>
        <taxon>Micromonosporales</taxon>
        <taxon>Micromonosporaceae</taxon>
        <taxon>Paractinoplanes</taxon>
    </lineage>
</organism>
<feature type="region of interest" description="Disordered" evidence="1">
    <location>
        <begin position="179"/>
        <end position="220"/>
    </location>
</feature>
<accession>A0A919NM50</accession>
<dbReference type="RefSeq" id="WP_203805935.1">
    <property type="nucleotide sequence ID" value="NZ_BOMY01000022.1"/>
</dbReference>